<reference evidence="1" key="1">
    <citation type="submission" date="2021-11" db="EMBL/GenBank/DDBJ databases">
        <title>Fusarium solani-melongenae Genome sequencing and assembly.</title>
        <authorList>
            <person name="Xie S."/>
            <person name="Huang L."/>
            <person name="Zhang X."/>
        </authorList>
    </citation>
    <scope>NUCLEOTIDE SEQUENCE</scope>
    <source>
        <strain evidence="1">CRI 24-3</strain>
    </source>
</reference>
<organism evidence="1 2">
    <name type="scientific">Fusarium solani subsp. cucurbitae</name>
    <name type="common">Neocosmosporum cucurbitae</name>
    <dbReference type="NCBI Taxonomy" id="2747967"/>
    <lineage>
        <taxon>Eukaryota</taxon>
        <taxon>Fungi</taxon>
        <taxon>Dikarya</taxon>
        <taxon>Ascomycota</taxon>
        <taxon>Pezizomycotina</taxon>
        <taxon>Sordariomycetes</taxon>
        <taxon>Hypocreomycetidae</taxon>
        <taxon>Hypocreales</taxon>
        <taxon>Nectriaceae</taxon>
        <taxon>Fusarium</taxon>
        <taxon>Fusarium solani species complex</taxon>
    </lineage>
</organism>
<dbReference type="EMBL" id="CP090034">
    <property type="protein sequence ID" value="UPK95467.1"/>
    <property type="molecule type" value="Genomic_DNA"/>
</dbReference>
<evidence type="ECO:0000313" key="1">
    <source>
        <dbReference type="EMBL" id="UPK95467.1"/>
    </source>
</evidence>
<name>A0ACD3Z2Z5_FUSSC</name>
<evidence type="ECO:0000313" key="2">
    <source>
        <dbReference type="Proteomes" id="UP000830768"/>
    </source>
</evidence>
<accession>A0ACD3Z2Z5</accession>
<proteinExistence type="predicted"/>
<gene>
    <name evidence="1" type="ORF">LCI18_006402</name>
</gene>
<sequence length="372" mass="40590">MSTTTAVPEFFELSWSILFTVCMGNVFFGFLVCGITRFTPLALVPIITSAAGAIANGLCYYANYGNHPPIPTAVTSTLGDILWPIQEVGLLGYSYMILQQLLTGSRRRVFQGLFWSFIGVIVVVRVVIIVFRVQYILHGNASHLVTVNYVHIGYFGSIAILECISAYFLITTLVAAERASLQAALRVGLFRYLARSTEIRVALLAVQGVFRTVTHAIKTPGQQVSNIGSQLDRFAYALLCLFPVVLYIDLLASKLKSSNGGSSSYTGANGKTQSRNRQEASTRVITIDRKGGEEAVYESRITTRRHSSQECIMETESFGTGPSDVPLEELDPPATMTKKIVNLNTVTIDDLFHLPTCSTETGSDSQGASTKV</sequence>
<protein>
    <submittedName>
        <fullName evidence="1">Uncharacterized protein</fullName>
    </submittedName>
</protein>
<dbReference type="Proteomes" id="UP000830768">
    <property type="component" value="Chromosome 5"/>
</dbReference>
<keyword evidence="2" id="KW-1185">Reference proteome</keyword>